<evidence type="ECO:0000313" key="3">
    <source>
        <dbReference type="EMBL" id="OJJ51499.1"/>
    </source>
</evidence>
<proteinExistence type="predicted"/>
<gene>
    <name evidence="3" type="ORF">ASPZODRAFT_127580</name>
</gene>
<organism evidence="3 4">
    <name type="scientific">Penicilliopsis zonata CBS 506.65</name>
    <dbReference type="NCBI Taxonomy" id="1073090"/>
    <lineage>
        <taxon>Eukaryota</taxon>
        <taxon>Fungi</taxon>
        <taxon>Dikarya</taxon>
        <taxon>Ascomycota</taxon>
        <taxon>Pezizomycotina</taxon>
        <taxon>Eurotiomycetes</taxon>
        <taxon>Eurotiomycetidae</taxon>
        <taxon>Eurotiales</taxon>
        <taxon>Aspergillaceae</taxon>
        <taxon>Penicilliopsis</taxon>
    </lineage>
</organism>
<evidence type="ECO:0008006" key="5">
    <source>
        <dbReference type="Google" id="ProtNLM"/>
    </source>
</evidence>
<evidence type="ECO:0000256" key="1">
    <source>
        <dbReference type="SAM" id="MobiDB-lite"/>
    </source>
</evidence>
<reference evidence="4" key="1">
    <citation type="journal article" date="2017" name="Genome Biol.">
        <title>Comparative genomics reveals high biological diversity and specific adaptations in the industrially and medically important fungal genus Aspergillus.</title>
        <authorList>
            <person name="de Vries R.P."/>
            <person name="Riley R."/>
            <person name="Wiebenga A."/>
            <person name="Aguilar-Osorio G."/>
            <person name="Amillis S."/>
            <person name="Uchima C.A."/>
            <person name="Anderluh G."/>
            <person name="Asadollahi M."/>
            <person name="Askin M."/>
            <person name="Barry K."/>
            <person name="Battaglia E."/>
            <person name="Bayram O."/>
            <person name="Benocci T."/>
            <person name="Braus-Stromeyer S.A."/>
            <person name="Caldana C."/>
            <person name="Canovas D."/>
            <person name="Cerqueira G.C."/>
            <person name="Chen F."/>
            <person name="Chen W."/>
            <person name="Choi C."/>
            <person name="Clum A."/>
            <person name="Dos Santos R.A."/>
            <person name="Damasio A.R."/>
            <person name="Diallinas G."/>
            <person name="Emri T."/>
            <person name="Fekete E."/>
            <person name="Flipphi M."/>
            <person name="Freyberg S."/>
            <person name="Gallo A."/>
            <person name="Gournas C."/>
            <person name="Habgood R."/>
            <person name="Hainaut M."/>
            <person name="Harispe M.L."/>
            <person name="Henrissat B."/>
            <person name="Hilden K.S."/>
            <person name="Hope R."/>
            <person name="Hossain A."/>
            <person name="Karabika E."/>
            <person name="Karaffa L."/>
            <person name="Karanyi Z."/>
            <person name="Krasevec N."/>
            <person name="Kuo A."/>
            <person name="Kusch H."/>
            <person name="LaButti K."/>
            <person name="Lagendijk E.L."/>
            <person name="Lapidus A."/>
            <person name="Levasseur A."/>
            <person name="Lindquist E."/>
            <person name="Lipzen A."/>
            <person name="Logrieco A.F."/>
            <person name="MacCabe A."/>
            <person name="Maekelae M.R."/>
            <person name="Malavazi I."/>
            <person name="Melin P."/>
            <person name="Meyer V."/>
            <person name="Mielnichuk N."/>
            <person name="Miskei M."/>
            <person name="Molnar A.P."/>
            <person name="Mule G."/>
            <person name="Ngan C.Y."/>
            <person name="Orejas M."/>
            <person name="Orosz E."/>
            <person name="Ouedraogo J.P."/>
            <person name="Overkamp K.M."/>
            <person name="Park H.-S."/>
            <person name="Perrone G."/>
            <person name="Piumi F."/>
            <person name="Punt P.J."/>
            <person name="Ram A.F."/>
            <person name="Ramon A."/>
            <person name="Rauscher S."/>
            <person name="Record E."/>
            <person name="Riano-Pachon D.M."/>
            <person name="Robert V."/>
            <person name="Roehrig J."/>
            <person name="Ruller R."/>
            <person name="Salamov A."/>
            <person name="Salih N.S."/>
            <person name="Samson R.A."/>
            <person name="Sandor E."/>
            <person name="Sanguinetti M."/>
            <person name="Schuetze T."/>
            <person name="Sepcic K."/>
            <person name="Shelest E."/>
            <person name="Sherlock G."/>
            <person name="Sophianopoulou V."/>
            <person name="Squina F.M."/>
            <person name="Sun H."/>
            <person name="Susca A."/>
            <person name="Todd R.B."/>
            <person name="Tsang A."/>
            <person name="Unkles S.E."/>
            <person name="van de Wiele N."/>
            <person name="van Rossen-Uffink D."/>
            <person name="Oliveira J.V."/>
            <person name="Vesth T.C."/>
            <person name="Visser J."/>
            <person name="Yu J.-H."/>
            <person name="Zhou M."/>
            <person name="Andersen M.R."/>
            <person name="Archer D.B."/>
            <person name="Baker S.E."/>
            <person name="Benoit I."/>
            <person name="Brakhage A.A."/>
            <person name="Braus G.H."/>
            <person name="Fischer R."/>
            <person name="Frisvad J.C."/>
            <person name="Goldman G.H."/>
            <person name="Houbraken J."/>
            <person name="Oakley B."/>
            <person name="Pocsi I."/>
            <person name="Scazzocchio C."/>
            <person name="Seiboth B."/>
            <person name="vanKuyk P.A."/>
            <person name="Wortman J."/>
            <person name="Dyer P.S."/>
            <person name="Grigoriev I.V."/>
        </authorList>
    </citation>
    <scope>NUCLEOTIDE SEQUENCE [LARGE SCALE GENOMIC DNA]</scope>
    <source>
        <strain evidence="4">CBS 506.65</strain>
    </source>
</reference>
<evidence type="ECO:0000313" key="4">
    <source>
        <dbReference type="Proteomes" id="UP000184188"/>
    </source>
</evidence>
<name>A0A1L9SWE2_9EURO</name>
<keyword evidence="2" id="KW-0732">Signal</keyword>
<protein>
    <recommendedName>
        <fullName evidence="5">Yeast cell wall synthesis Kre9/Knh1 C-terminal domain-containing protein</fullName>
    </recommendedName>
</protein>
<dbReference type="EMBL" id="KV878336">
    <property type="protein sequence ID" value="OJJ51499.1"/>
    <property type="molecule type" value="Genomic_DNA"/>
</dbReference>
<accession>A0A1L9SWE2</accession>
<feature type="compositionally biased region" description="Basic and acidic residues" evidence="1">
    <location>
        <begin position="114"/>
        <end position="124"/>
    </location>
</feature>
<feature type="region of interest" description="Disordered" evidence="1">
    <location>
        <begin position="96"/>
        <end position="157"/>
    </location>
</feature>
<feature type="chain" id="PRO_5012205698" description="Yeast cell wall synthesis Kre9/Knh1 C-terminal domain-containing protein" evidence="2">
    <location>
        <begin position="21"/>
        <end position="157"/>
    </location>
</feature>
<dbReference type="RefSeq" id="XP_022586009.1">
    <property type="nucleotide sequence ID" value="XM_022721789.1"/>
</dbReference>
<dbReference type="Proteomes" id="UP000184188">
    <property type="component" value="Unassembled WGS sequence"/>
</dbReference>
<keyword evidence="4" id="KW-1185">Reference proteome</keyword>
<feature type="signal peptide" evidence="2">
    <location>
        <begin position="1"/>
        <end position="20"/>
    </location>
</feature>
<dbReference type="GeneID" id="34608254"/>
<sequence length="157" mass="16185">MRFSTAAAVFVLSSLGASYAAPLVHSSSLVRRAAPSYAVVNVGGAETKPTPVVETTTVKATVTQSPITITVDVTETATATATPTITSSPVSSRVPFWGSSAAAHPSASGFPGDEQPHAFRRDTRNTSAPLSAHSLVHPDQKAAAQSSRYPLKARPTA</sequence>
<feature type="compositionally biased region" description="Low complexity" evidence="1">
    <location>
        <begin position="96"/>
        <end position="108"/>
    </location>
</feature>
<evidence type="ECO:0000256" key="2">
    <source>
        <dbReference type="SAM" id="SignalP"/>
    </source>
</evidence>
<dbReference type="VEuPathDB" id="FungiDB:ASPZODRAFT_127580"/>
<dbReference type="AlphaFoldDB" id="A0A1L9SWE2"/>